<protein>
    <recommendedName>
        <fullName evidence="3">Group 4 capsule polysaccharide lipoprotein gfcB, YjbF</fullName>
    </recommendedName>
</protein>
<dbReference type="Pfam" id="PF11102">
    <property type="entry name" value="YjbF"/>
    <property type="match status" value="1"/>
</dbReference>
<dbReference type="Proteomes" id="UP000022447">
    <property type="component" value="Unassembled WGS sequence"/>
</dbReference>
<name>X7ECQ7_9RHOB</name>
<dbReference type="SUPFAM" id="SSF159270">
    <property type="entry name" value="YmcC-like"/>
    <property type="match status" value="1"/>
</dbReference>
<dbReference type="Gene3D" id="2.40.360.10">
    <property type="entry name" value="YmcC-like"/>
    <property type="match status" value="1"/>
</dbReference>
<comment type="caution">
    <text evidence="1">The sequence shown here is derived from an EMBL/GenBank/DDBJ whole genome shotgun (WGS) entry which is preliminary data.</text>
</comment>
<proteinExistence type="predicted"/>
<dbReference type="eggNOG" id="ENOG5030D2E">
    <property type="taxonomic scope" value="Bacteria"/>
</dbReference>
<dbReference type="OrthoDB" id="6237231at2"/>
<organism evidence="1 2">
    <name type="scientific">Roseivivax halodurans JCM 10272</name>
    <dbReference type="NCBI Taxonomy" id="1449350"/>
    <lineage>
        <taxon>Bacteria</taxon>
        <taxon>Pseudomonadati</taxon>
        <taxon>Pseudomonadota</taxon>
        <taxon>Alphaproteobacteria</taxon>
        <taxon>Rhodobacterales</taxon>
        <taxon>Roseobacteraceae</taxon>
        <taxon>Roseivivax</taxon>
    </lineage>
</organism>
<dbReference type="AlphaFoldDB" id="X7ECQ7"/>
<dbReference type="EMBL" id="JALZ01000017">
    <property type="protein sequence ID" value="ETX13864.1"/>
    <property type="molecule type" value="Genomic_DNA"/>
</dbReference>
<evidence type="ECO:0000313" key="1">
    <source>
        <dbReference type="EMBL" id="ETX13864.1"/>
    </source>
</evidence>
<dbReference type="RefSeq" id="WP_037264209.1">
    <property type="nucleotide sequence ID" value="NZ_JALZ01000017.1"/>
</dbReference>
<accession>X7ECQ7</accession>
<reference evidence="1 2" key="1">
    <citation type="submission" date="2014-01" db="EMBL/GenBank/DDBJ databases">
        <title>Roseivivax halodurans JCM 10272 Genome Sequencing.</title>
        <authorList>
            <person name="Lai Q."/>
            <person name="Li G."/>
            <person name="Shao Z."/>
        </authorList>
    </citation>
    <scope>NUCLEOTIDE SEQUENCE [LARGE SCALE GENOMIC DNA]</scope>
    <source>
        <strain evidence="1 2">JCM 10272</strain>
    </source>
</reference>
<dbReference type="InterPro" id="IPR023373">
    <property type="entry name" value="YmcC_sf"/>
</dbReference>
<dbReference type="InterPro" id="IPR021308">
    <property type="entry name" value="GfcB"/>
</dbReference>
<dbReference type="PROSITE" id="PS51257">
    <property type="entry name" value="PROKAR_LIPOPROTEIN"/>
    <property type="match status" value="1"/>
</dbReference>
<gene>
    <name evidence="1" type="ORF">OCH239_06625</name>
</gene>
<sequence length="223" mass="23772">MHRSIRAAGTVALLAALTACSSEEESINALDVLGELREVISQGDGAQPLEQSQIDQAVAQIPSPLKFIEVTSRGGQAVFAPIQENGPYVTYASSTGQSVVFRNGFAVQSRGFGGDLMSSDEDALLRLVRARSGGTAPYVMRFLSGDNDTIVHRYTCNVIPQGPTPYAAGVVRSSATELEVHCVSEGGTDFVSSFTVDGSGEVLAARHWFGRLSEDLVYLTLRQ</sequence>
<evidence type="ECO:0008006" key="3">
    <source>
        <dbReference type="Google" id="ProtNLM"/>
    </source>
</evidence>
<keyword evidence="2" id="KW-1185">Reference proteome</keyword>
<dbReference type="STRING" id="1449350.OCH239_06625"/>
<evidence type="ECO:0000313" key="2">
    <source>
        <dbReference type="Proteomes" id="UP000022447"/>
    </source>
</evidence>